<evidence type="ECO:0000313" key="2">
    <source>
        <dbReference type="EMBL" id="GAA2385610.1"/>
    </source>
</evidence>
<organism evidence="2 3">
    <name type="scientific">Dactylosporangium salmoneum</name>
    <dbReference type="NCBI Taxonomy" id="53361"/>
    <lineage>
        <taxon>Bacteria</taxon>
        <taxon>Bacillati</taxon>
        <taxon>Actinomycetota</taxon>
        <taxon>Actinomycetes</taxon>
        <taxon>Micromonosporales</taxon>
        <taxon>Micromonosporaceae</taxon>
        <taxon>Dactylosporangium</taxon>
    </lineage>
</organism>
<evidence type="ECO:0000256" key="1">
    <source>
        <dbReference type="SAM" id="MobiDB-lite"/>
    </source>
</evidence>
<reference evidence="3" key="1">
    <citation type="journal article" date="2019" name="Int. J. Syst. Evol. Microbiol.">
        <title>The Global Catalogue of Microorganisms (GCM) 10K type strain sequencing project: providing services to taxonomists for standard genome sequencing and annotation.</title>
        <authorList>
            <consortium name="The Broad Institute Genomics Platform"/>
            <consortium name="The Broad Institute Genome Sequencing Center for Infectious Disease"/>
            <person name="Wu L."/>
            <person name="Ma J."/>
        </authorList>
    </citation>
    <scope>NUCLEOTIDE SEQUENCE [LARGE SCALE GENOMIC DNA]</scope>
    <source>
        <strain evidence="3">JCM 3272</strain>
    </source>
</reference>
<comment type="caution">
    <text evidence="2">The sequence shown here is derived from an EMBL/GenBank/DDBJ whole genome shotgun (WGS) entry which is preliminary data.</text>
</comment>
<dbReference type="RefSeq" id="WP_344619366.1">
    <property type="nucleotide sequence ID" value="NZ_BAAARV010000098.1"/>
</dbReference>
<dbReference type="Proteomes" id="UP001501444">
    <property type="component" value="Unassembled WGS sequence"/>
</dbReference>
<sequence>MSVGATTVIADWALFSKVPGRTMDSEICAASIDAAVAERCVRSLLAGTADGPAYGRPEALPWYGFTGRLGDGPVLGLMEFGWSEERDGTGQPITPARLLIVGFDGAARGALTYTGLAAAMFDLGWHDVHTGPPGVGDNRMQLAPPPVDAATLVRDVESFGVEFVAGIAALLLDGAQVVLTSAAGRYPSVVERIRLFDAVCALLPYGYRAQLTAATWAGHRARHRISLTFAERAAEGQREVSLDTWTVPAPRTAAAGAYLRTLAALLRRGRSVEQLVQYLMTQHEPEHSRDAGDVAGLLRRLDLPAAVLQAIRAGRADLGAVLDVLRRLGLDGLDDDEMRQVYCEFLVDRAARPGPEADPAGRALAELWSPPVTRALAEQARALLSAGDQDGLRRLAEVAGARPGAARALVRLLTDEVLQRPRPAGIAAYVGLLAHLDPEVAGDPDLHLRFLSRPEAGVQLVAHLMKRPGAVAPVLALWASLVTDETRWARPILAVVGGDLAAVVPPDLAALRGGGPDAVLTLLAVAEQHERLAELFRLHWRDFAGLAVRLGGGEADERRRALLRGHLATLRAQLRPKKDLDAIGRLDVLALLTEQRPETLLSLRGLPEPYLDGMQQAWRFSALRPVKERLIERLREALTTRAARIGDDTEAQDLVAVVDRIEPSLRPWAAGLVGTYLTANPDQRASLELGPEWRAAIDPWLAGLTDLARVCADPAATSREVLKALWSLLERPELHHEQVLEAMRPWLRPGRESAVIDLIGHLRLSPSAGAGHKAFGAALQAHAIDPAGPLREFAPHFISTVRWLAPLLQQLLAAADRAAPAPVPERPPPGRRQPAADRAAPAPAPPERPPPGRRQLKTFRRLFAEAGERGPDRPEQGERGNGARGTTPEEQA</sequence>
<feature type="compositionally biased region" description="Low complexity" evidence="1">
    <location>
        <begin position="832"/>
        <end position="841"/>
    </location>
</feature>
<keyword evidence="3" id="KW-1185">Reference proteome</keyword>
<evidence type="ECO:0000313" key="3">
    <source>
        <dbReference type="Proteomes" id="UP001501444"/>
    </source>
</evidence>
<feature type="compositionally biased region" description="Pro residues" evidence="1">
    <location>
        <begin position="821"/>
        <end position="831"/>
    </location>
</feature>
<feature type="region of interest" description="Disordered" evidence="1">
    <location>
        <begin position="818"/>
        <end position="892"/>
    </location>
</feature>
<dbReference type="EMBL" id="BAAARV010000098">
    <property type="protein sequence ID" value="GAA2385610.1"/>
    <property type="molecule type" value="Genomic_DNA"/>
</dbReference>
<gene>
    <name evidence="2" type="ORF">GCM10010170_095550</name>
</gene>
<name>A0ABP5US16_9ACTN</name>
<accession>A0ABP5US16</accession>
<protein>
    <submittedName>
        <fullName evidence="2">Uncharacterized protein</fullName>
    </submittedName>
</protein>
<feature type="compositionally biased region" description="Basic and acidic residues" evidence="1">
    <location>
        <begin position="862"/>
        <end position="878"/>
    </location>
</feature>
<proteinExistence type="predicted"/>